<evidence type="ECO:0000313" key="1">
    <source>
        <dbReference type="EMBL" id="VFJ60564.1"/>
    </source>
</evidence>
<sequence>MTCFWHNPAFFSLGIHRIPFLGEMLGDGVTPVYKHHSPKGIDAVSLVPNLCLGTREGEALLH</sequence>
<protein>
    <submittedName>
        <fullName evidence="1">Uncharacterized protein</fullName>
    </submittedName>
</protein>
<proteinExistence type="predicted"/>
<dbReference type="AlphaFoldDB" id="A0A450T281"/>
<reference evidence="1" key="1">
    <citation type="submission" date="2019-02" db="EMBL/GenBank/DDBJ databases">
        <authorList>
            <person name="Gruber-Vodicka R. H."/>
            <person name="Seah K. B. B."/>
        </authorList>
    </citation>
    <scope>NUCLEOTIDE SEQUENCE</scope>
    <source>
        <strain evidence="1">BECK_DK47</strain>
    </source>
</reference>
<accession>A0A450T281</accession>
<dbReference type="EMBL" id="CAADEX010000093">
    <property type="protein sequence ID" value="VFJ60564.1"/>
    <property type="molecule type" value="Genomic_DNA"/>
</dbReference>
<gene>
    <name evidence="1" type="ORF">BECKDK2373B_GA0170837_109317</name>
</gene>
<organism evidence="1">
    <name type="scientific">Candidatus Kentrum sp. DK</name>
    <dbReference type="NCBI Taxonomy" id="2126562"/>
    <lineage>
        <taxon>Bacteria</taxon>
        <taxon>Pseudomonadati</taxon>
        <taxon>Pseudomonadota</taxon>
        <taxon>Gammaproteobacteria</taxon>
        <taxon>Candidatus Kentrum</taxon>
    </lineage>
</organism>
<name>A0A450T281_9GAMM</name>